<accession>A0A9N8MV33</accession>
<protein>
    <submittedName>
        <fullName evidence="2">Uncharacterized protein</fullName>
    </submittedName>
</protein>
<reference evidence="2" key="1">
    <citation type="submission" date="2021-02" db="EMBL/GenBank/DDBJ databases">
        <authorList>
            <person name="Vanwijnsberghe S."/>
        </authorList>
    </citation>
    <scope>NUCLEOTIDE SEQUENCE</scope>
    <source>
        <strain evidence="2">R-70211</strain>
    </source>
</reference>
<dbReference type="AlphaFoldDB" id="A0A9N8MV33"/>
<dbReference type="Proteomes" id="UP000675121">
    <property type="component" value="Unassembled WGS sequence"/>
</dbReference>
<keyword evidence="3" id="KW-1185">Reference proteome</keyword>
<evidence type="ECO:0000313" key="3">
    <source>
        <dbReference type="Proteomes" id="UP000675121"/>
    </source>
</evidence>
<dbReference type="EMBL" id="CAJNAS010000010">
    <property type="protein sequence ID" value="CAE6907563.1"/>
    <property type="molecule type" value="Genomic_DNA"/>
</dbReference>
<proteinExistence type="predicted"/>
<sequence length="75" mass="8492">MRHIPVRPEQTQSPVSSETIAVLRTAKVVAQDRLADALRNLSRAQSKFQQTKRTERAAVLTYIEAYNNATEGRHD</sequence>
<evidence type="ECO:0000256" key="1">
    <source>
        <dbReference type="SAM" id="Coils"/>
    </source>
</evidence>
<keyword evidence="1" id="KW-0175">Coiled coil</keyword>
<comment type="caution">
    <text evidence="2">The sequence shown here is derived from an EMBL/GenBank/DDBJ whole genome shotgun (WGS) entry which is preliminary data.</text>
</comment>
<gene>
    <name evidence="2" type="ORF">R70211_03689</name>
</gene>
<organism evidence="2 3">
    <name type="scientific">Paraburkholderia domus</name>
    <dbReference type="NCBI Taxonomy" id="2793075"/>
    <lineage>
        <taxon>Bacteria</taxon>
        <taxon>Pseudomonadati</taxon>
        <taxon>Pseudomonadota</taxon>
        <taxon>Betaproteobacteria</taxon>
        <taxon>Burkholderiales</taxon>
        <taxon>Burkholderiaceae</taxon>
        <taxon>Paraburkholderia</taxon>
    </lineage>
</organism>
<dbReference type="RefSeq" id="WP_201084201.1">
    <property type="nucleotide sequence ID" value="NZ_CAJNAS010000010.1"/>
</dbReference>
<name>A0A9N8MV33_9BURK</name>
<feature type="coiled-coil region" evidence="1">
    <location>
        <begin position="27"/>
        <end position="54"/>
    </location>
</feature>
<evidence type="ECO:0000313" key="2">
    <source>
        <dbReference type="EMBL" id="CAE6907563.1"/>
    </source>
</evidence>